<dbReference type="EMBL" id="FUYZ01000002">
    <property type="protein sequence ID" value="SKB74878.1"/>
    <property type="molecule type" value="Genomic_DNA"/>
</dbReference>
<organism evidence="1 2">
    <name type="scientific">Soonwooa buanensis</name>
    <dbReference type="NCBI Taxonomy" id="619805"/>
    <lineage>
        <taxon>Bacteria</taxon>
        <taxon>Pseudomonadati</taxon>
        <taxon>Bacteroidota</taxon>
        <taxon>Flavobacteriia</taxon>
        <taxon>Flavobacteriales</taxon>
        <taxon>Weeksellaceae</taxon>
        <taxon>Chryseobacterium group</taxon>
        <taxon>Soonwooa</taxon>
    </lineage>
</organism>
<dbReference type="OrthoDB" id="1259979at2"/>
<dbReference type="Proteomes" id="UP000191112">
    <property type="component" value="Unassembled WGS sequence"/>
</dbReference>
<sequence length="121" mass="13522">MASIITGLFNNHSNYKTLESDLENAGIDGSQYIVYLNNSSDEHFSASVQVRDDAHADSVSEIFNKNDVNKTYLFNNMTIQEASNYEDLKKRIEVLAAAQIPNTPDINIKETDSGIDSQVKF</sequence>
<reference evidence="1 2" key="1">
    <citation type="submission" date="2017-02" db="EMBL/GenBank/DDBJ databases">
        <authorList>
            <person name="Peterson S.W."/>
        </authorList>
    </citation>
    <scope>NUCLEOTIDE SEQUENCE [LARGE SCALE GENOMIC DNA]</scope>
    <source>
        <strain evidence="1 2">DSM 22323</strain>
    </source>
</reference>
<keyword evidence="2" id="KW-1185">Reference proteome</keyword>
<dbReference type="AlphaFoldDB" id="A0A1T5DT09"/>
<protein>
    <recommendedName>
        <fullName evidence="3">General stress protein 17M-like domain-containing protein</fullName>
    </recommendedName>
</protein>
<dbReference type="STRING" id="619805.SAMN05660477_00990"/>
<proteinExistence type="predicted"/>
<evidence type="ECO:0000313" key="1">
    <source>
        <dbReference type="EMBL" id="SKB74878.1"/>
    </source>
</evidence>
<dbReference type="RefSeq" id="WP_079666259.1">
    <property type="nucleotide sequence ID" value="NZ_FUYZ01000002.1"/>
</dbReference>
<evidence type="ECO:0000313" key="2">
    <source>
        <dbReference type="Proteomes" id="UP000191112"/>
    </source>
</evidence>
<gene>
    <name evidence="1" type="ORF">SAMN05660477_00990</name>
</gene>
<accession>A0A1T5DT09</accession>
<name>A0A1T5DT09_9FLAO</name>
<evidence type="ECO:0008006" key="3">
    <source>
        <dbReference type="Google" id="ProtNLM"/>
    </source>
</evidence>